<comment type="caution">
    <text evidence="5">The sequence shown here is derived from an EMBL/GenBank/DDBJ whole genome shotgun (WGS) entry which is preliminary data.</text>
</comment>
<gene>
    <name evidence="5" type="ORF">AC244_07695</name>
</gene>
<reference evidence="6" key="1">
    <citation type="submission" date="2015-07" db="EMBL/GenBank/DDBJ databases">
        <title>Whole genome sequence of an Ensifer adhaerens strain isolated from a cave pool in the Wind Cave National Park.</title>
        <authorList>
            <person name="Eng W.W.H."/>
            <person name="Gan H.M."/>
            <person name="Barton H.A."/>
            <person name="Savka M.A."/>
        </authorList>
    </citation>
    <scope>NUCLEOTIDE SEQUENCE [LARGE SCALE GENOMIC DNA]</scope>
    <source>
        <strain evidence="6">SD006</strain>
    </source>
</reference>
<accession>A0A0L8C2V9</accession>
<evidence type="ECO:0000313" key="5">
    <source>
        <dbReference type="EMBL" id="KOF21231.1"/>
    </source>
</evidence>
<sequence length="360" mass="38927">MRPERNSRDIGLMQDKVRWGIAGTGAIANSFASDIQFTGNAVLAAVYSRSKERADAFAARFGGIASHSSIEAFAADPGIDAVYVASPNAVHLEHAIVFLSADKAVLVEKPLATSFDDARSLAALAAAKSLFAMEGMWSCFLPAITKARALLDGEALGRIRHVKAELAYEKPFDPTSRFFDARLGGGSLLDLGIYPLSVCLNLFGHPQAIDGRWQSAPTGVDLQAEMRLAYTGFEAHLSCGFDRDGDNRFIIDGDRGTLVIDAPFLKAKRLFLGNNGLVRKVIAPKGQGLWAKALTRIARRTSLPGLQRFDLPFPGNGLQFEIEAASAAILEGWHEHILMPMSRSTHAVEIIEKIRALPPS</sequence>
<feature type="domain" description="GFO/IDH/MocA-like oxidoreductase" evidence="4">
    <location>
        <begin position="145"/>
        <end position="258"/>
    </location>
</feature>
<dbReference type="Gene3D" id="3.30.360.10">
    <property type="entry name" value="Dihydrodipicolinate Reductase, domain 2"/>
    <property type="match status" value="1"/>
</dbReference>
<dbReference type="GO" id="GO:0000166">
    <property type="term" value="F:nucleotide binding"/>
    <property type="evidence" value="ECO:0007669"/>
    <property type="project" value="InterPro"/>
</dbReference>
<proteinExistence type="inferred from homology"/>
<dbReference type="PANTHER" id="PTHR22604">
    <property type="entry name" value="OXIDOREDUCTASES"/>
    <property type="match status" value="1"/>
</dbReference>
<dbReference type="AlphaFoldDB" id="A0A0L8C2V9"/>
<dbReference type="Pfam" id="PF22725">
    <property type="entry name" value="GFO_IDH_MocA_C3"/>
    <property type="match status" value="1"/>
</dbReference>
<dbReference type="InterPro" id="IPR000683">
    <property type="entry name" value="Gfo/Idh/MocA-like_OxRdtase_N"/>
</dbReference>
<dbReference type="EMBL" id="LGAP01000002">
    <property type="protein sequence ID" value="KOF21231.1"/>
    <property type="molecule type" value="Genomic_DNA"/>
</dbReference>
<dbReference type="InterPro" id="IPR036291">
    <property type="entry name" value="NAD(P)-bd_dom_sf"/>
</dbReference>
<evidence type="ECO:0000313" key="6">
    <source>
        <dbReference type="Proteomes" id="UP000037425"/>
    </source>
</evidence>
<dbReference type="SUPFAM" id="SSF51735">
    <property type="entry name" value="NAD(P)-binding Rossmann-fold domains"/>
    <property type="match status" value="1"/>
</dbReference>
<protein>
    <submittedName>
        <fullName evidence="5">Uncharacterized protein</fullName>
    </submittedName>
</protein>
<dbReference type="Gene3D" id="3.40.50.720">
    <property type="entry name" value="NAD(P)-binding Rossmann-like Domain"/>
    <property type="match status" value="1"/>
</dbReference>
<evidence type="ECO:0000256" key="1">
    <source>
        <dbReference type="ARBA" id="ARBA00010928"/>
    </source>
</evidence>
<organism evidence="5 6">
    <name type="scientific">Ensifer adhaerens</name>
    <name type="common">Sinorhizobium morelense</name>
    <dbReference type="NCBI Taxonomy" id="106592"/>
    <lineage>
        <taxon>Bacteria</taxon>
        <taxon>Pseudomonadati</taxon>
        <taxon>Pseudomonadota</taxon>
        <taxon>Alphaproteobacteria</taxon>
        <taxon>Hyphomicrobiales</taxon>
        <taxon>Rhizobiaceae</taxon>
        <taxon>Sinorhizobium/Ensifer group</taxon>
        <taxon>Ensifer</taxon>
    </lineage>
</organism>
<name>A0A0L8C2V9_ENSAD</name>
<dbReference type="PANTHER" id="PTHR22604:SF105">
    <property type="entry name" value="TRANS-1,2-DIHYDROBENZENE-1,2-DIOL DEHYDROGENASE"/>
    <property type="match status" value="1"/>
</dbReference>
<dbReference type="Proteomes" id="UP000037425">
    <property type="component" value="Unassembled WGS sequence"/>
</dbReference>
<dbReference type="InterPro" id="IPR050984">
    <property type="entry name" value="Gfo/Idh/MocA_domain"/>
</dbReference>
<evidence type="ECO:0000256" key="2">
    <source>
        <dbReference type="ARBA" id="ARBA00023002"/>
    </source>
</evidence>
<comment type="similarity">
    <text evidence="1">Belongs to the Gfo/Idh/MocA family.</text>
</comment>
<dbReference type="PATRIC" id="fig|106592.7.peg.3189"/>
<dbReference type="GO" id="GO:0016491">
    <property type="term" value="F:oxidoreductase activity"/>
    <property type="evidence" value="ECO:0007669"/>
    <property type="project" value="UniProtKB-KW"/>
</dbReference>
<evidence type="ECO:0000259" key="4">
    <source>
        <dbReference type="Pfam" id="PF22725"/>
    </source>
</evidence>
<dbReference type="SUPFAM" id="SSF55347">
    <property type="entry name" value="Glyceraldehyde-3-phosphate dehydrogenase-like, C-terminal domain"/>
    <property type="match status" value="1"/>
</dbReference>
<evidence type="ECO:0000259" key="3">
    <source>
        <dbReference type="Pfam" id="PF01408"/>
    </source>
</evidence>
<dbReference type="Pfam" id="PF01408">
    <property type="entry name" value="GFO_IDH_MocA"/>
    <property type="match status" value="1"/>
</dbReference>
<feature type="domain" description="Gfo/Idh/MocA-like oxidoreductase N-terminal" evidence="3">
    <location>
        <begin position="17"/>
        <end position="133"/>
    </location>
</feature>
<dbReference type="InterPro" id="IPR055170">
    <property type="entry name" value="GFO_IDH_MocA-like_dom"/>
</dbReference>
<keyword evidence="2" id="KW-0560">Oxidoreductase</keyword>